<dbReference type="PRINTS" id="PR00738">
    <property type="entry name" value="GLHYDRLASE20"/>
</dbReference>
<dbReference type="SUPFAM" id="SSF55545">
    <property type="entry name" value="beta-N-acetylhexosaminidase-like domain"/>
    <property type="match status" value="1"/>
</dbReference>
<feature type="domain" description="Beta-hexosaminidase bacterial type N-terminal" evidence="7">
    <location>
        <begin position="35"/>
        <end position="150"/>
    </location>
</feature>
<gene>
    <name evidence="9" type="ORF">FF125_09250</name>
</gene>
<dbReference type="RefSeq" id="WP_138949502.1">
    <property type="nucleotide sequence ID" value="NZ_CP040749.1"/>
</dbReference>
<protein>
    <recommendedName>
        <fullName evidence="3">beta-N-acetylhexosaminidase</fullName>
        <ecNumber evidence="3">3.2.1.52</ecNumber>
    </recommendedName>
</protein>
<proteinExistence type="inferred from homology"/>
<comment type="catalytic activity">
    <reaction evidence="1">
        <text>Hydrolysis of terminal non-reducing N-acetyl-D-hexosamine residues in N-acetyl-beta-D-hexosaminides.</text>
        <dbReference type="EC" id="3.2.1.52"/>
    </reaction>
</comment>
<dbReference type="Gene3D" id="3.30.379.10">
    <property type="entry name" value="Chitobiase/beta-hexosaminidase domain 2-like"/>
    <property type="match status" value="1"/>
</dbReference>
<dbReference type="Pfam" id="PF13472">
    <property type="entry name" value="Lipase_GDSL_2"/>
    <property type="match status" value="1"/>
</dbReference>
<dbReference type="Gene3D" id="3.40.50.1110">
    <property type="entry name" value="SGNH hydrolase"/>
    <property type="match status" value="1"/>
</dbReference>
<dbReference type="InterPro" id="IPR013830">
    <property type="entry name" value="SGNH_hydro"/>
</dbReference>
<dbReference type="GO" id="GO:0016020">
    <property type="term" value="C:membrane"/>
    <property type="evidence" value="ECO:0007669"/>
    <property type="project" value="TreeGrafter"/>
</dbReference>
<accession>A0A5B7TQV4</accession>
<evidence type="ECO:0000313" key="10">
    <source>
        <dbReference type="Proteomes" id="UP000306229"/>
    </source>
</evidence>
<dbReference type="EMBL" id="CP040749">
    <property type="protein sequence ID" value="QCX38608.1"/>
    <property type="molecule type" value="Genomic_DNA"/>
</dbReference>
<dbReference type="Pfam" id="PF00728">
    <property type="entry name" value="Glyco_hydro_20"/>
    <property type="match status" value="1"/>
</dbReference>
<dbReference type="Pfam" id="PF02838">
    <property type="entry name" value="Glyco_hydro_20b"/>
    <property type="match status" value="1"/>
</dbReference>
<dbReference type="PANTHER" id="PTHR22600:SF57">
    <property type="entry name" value="BETA-N-ACETYLHEXOSAMINIDASE"/>
    <property type="match status" value="1"/>
</dbReference>
<evidence type="ECO:0000256" key="3">
    <source>
        <dbReference type="ARBA" id="ARBA00012663"/>
    </source>
</evidence>
<reference evidence="9 10" key="1">
    <citation type="submission" date="2019-05" db="EMBL/GenBank/DDBJ databases">
        <title>Algicella ahnfeltiae gen. nov., sp. nov., a novel marine bacterium of the family Flavobacteriaceae isolated from a red alga.</title>
        <authorList>
            <person name="Nedashkovskaya O.I."/>
            <person name="Kukhlevskiy A.D."/>
            <person name="Kim S.-G."/>
            <person name="Zhukova N.V."/>
            <person name="Mikhailov V.V."/>
        </authorList>
    </citation>
    <scope>NUCLEOTIDE SEQUENCE [LARGE SCALE GENOMIC DNA]</scope>
    <source>
        <strain evidence="9 10">10Alg115</strain>
    </source>
</reference>
<dbReference type="PANTHER" id="PTHR22600">
    <property type="entry name" value="BETA-HEXOSAMINIDASE"/>
    <property type="match status" value="1"/>
</dbReference>
<dbReference type="AlphaFoldDB" id="A0A5B7TQV4"/>
<dbReference type="EC" id="3.2.1.52" evidence="3"/>
<evidence type="ECO:0000256" key="4">
    <source>
        <dbReference type="ARBA" id="ARBA00022801"/>
    </source>
</evidence>
<dbReference type="InterPro" id="IPR015883">
    <property type="entry name" value="Glyco_hydro_20_cat"/>
</dbReference>
<dbReference type="GO" id="GO:0004563">
    <property type="term" value="F:beta-N-acetylhexosaminidase activity"/>
    <property type="evidence" value="ECO:0007669"/>
    <property type="project" value="UniProtKB-EC"/>
</dbReference>
<dbReference type="InterPro" id="IPR017853">
    <property type="entry name" value="GH"/>
</dbReference>
<evidence type="ECO:0000259" key="8">
    <source>
        <dbReference type="Pfam" id="PF13472"/>
    </source>
</evidence>
<organism evidence="9 10">
    <name type="scientific">Aureibaculum algae</name>
    <dbReference type="NCBI Taxonomy" id="2584122"/>
    <lineage>
        <taxon>Bacteria</taxon>
        <taxon>Pseudomonadati</taxon>
        <taxon>Bacteroidota</taxon>
        <taxon>Flavobacteriia</taxon>
        <taxon>Flavobacteriales</taxon>
        <taxon>Flavobacteriaceae</taxon>
        <taxon>Aureibaculum</taxon>
    </lineage>
</organism>
<dbReference type="InterPro" id="IPR025705">
    <property type="entry name" value="Beta_hexosaminidase_sua/sub"/>
</dbReference>
<evidence type="ECO:0000259" key="7">
    <source>
        <dbReference type="Pfam" id="PF02838"/>
    </source>
</evidence>
<evidence type="ECO:0000313" key="9">
    <source>
        <dbReference type="EMBL" id="QCX38608.1"/>
    </source>
</evidence>
<dbReference type="GO" id="GO:0030203">
    <property type="term" value="P:glycosaminoglycan metabolic process"/>
    <property type="evidence" value="ECO:0007669"/>
    <property type="project" value="TreeGrafter"/>
</dbReference>
<dbReference type="KEGG" id="fbe:FF125_09250"/>
<dbReference type="SUPFAM" id="SSF51445">
    <property type="entry name" value="(Trans)glycosidases"/>
    <property type="match status" value="1"/>
</dbReference>
<sequence length="877" mass="100995">MKKCKTHILKIIAFLVIAIGFQLGLSGQTISAPKYPIIPTPQKGIYYDSETHFTDFTIESNDFNTEGELLKSYLTTKGFLHTKDGFLIKFIQKEIPENASDEAYTLRIDEDITITAKTSKGVFYAIQTLKQVFRQGKDYGILPQLSITDWPAFKIRGLMHDTGRNFQSLAQLKEQIEVLARYKYNAFHWHLTDNPAWRLESKIYPELQSDDATLRGKGDFYSQEDFKEIVAFAAARNITVIPEFDIPGHTDAFRKALGFETMRDKKLKPVLLNLFKELLSLTDAKTTPFIHIGTDEVRNSYEHVDNKLILSIMNLLKKHNREVIVWEEGIRIAADTTSIGQLWAQHPLRKGHRFIDSRANYVNHLDPFAGMSRLFFQQPTLQKTGDNNALGGILCVWPDDKVSEQRNILKHNPVYPAIVFYADAIWKGKDKDYPKYWAKLPQVNSQEFAAFANFEDKVIVHRDLFFKGKEFPYVKQTDIQWKVIGPFNHHGDLEWMFPVEDGIKNSYKIGDEVYEWSQNIAGATIHFKHFFGFPALTNKKSGTYYTYTNIYSPEAKTQDFWVGFQGWSRSGGRRGGPFPNQGQWHTTNPKIWVNNKEIDPPKWKQPSLTNNTHEIPFIDEDYFYRAPTKIYLKKGWNKVLLKIPHGGTSWKWMFTCVPVNIDDDGNVNEVPELKFDPALRIYSDYYYDKKEEFETTPDTENEIIFLGNSITDGGNWKELFPSMNTINQGISGDVTDGILNRIEAVTALQPQKVFLLIGTNDLARGKTVSYIVQNIQKIIKTTKEQSPNTIIYLQSVLPVNPNVGKKFSGHKSNGEKILELNEELQKISSDMNVNYINIHKPFSDKKGHLKAQYTYDGLHLSEKGYLLWKKRLKKHIK</sequence>
<evidence type="ECO:0000256" key="5">
    <source>
        <dbReference type="ARBA" id="ARBA00023295"/>
    </source>
</evidence>
<comment type="similarity">
    <text evidence="2">Belongs to the glycosyl hydrolase 20 family.</text>
</comment>
<dbReference type="Gene3D" id="3.20.20.80">
    <property type="entry name" value="Glycosidases"/>
    <property type="match status" value="1"/>
</dbReference>
<dbReference type="SUPFAM" id="SSF52266">
    <property type="entry name" value="SGNH hydrolase"/>
    <property type="match status" value="1"/>
</dbReference>
<dbReference type="InterPro" id="IPR029018">
    <property type="entry name" value="Hex-like_dom2"/>
</dbReference>
<feature type="domain" description="Glycoside hydrolase family 20 catalytic" evidence="6">
    <location>
        <begin position="153"/>
        <end position="297"/>
    </location>
</feature>
<feature type="domain" description="SGNH hydrolase-type esterase" evidence="8">
    <location>
        <begin position="705"/>
        <end position="865"/>
    </location>
</feature>
<dbReference type="InterPro" id="IPR015882">
    <property type="entry name" value="HEX_bac_N"/>
</dbReference>
<dbReference type="Proteomes" id="UP000306229">
    <property type="component" value="Chromosome"/>
</dbReference>
<name>A0A5B7TQV4_9FLAO</name>
<evidence type="ECO:0000256" key="2">
    <source>
        <dbReference type="ARBA" id="ARBA00006285"/>
    </source>
</evidence>
<dbReference type="InterPro" id="IPR036514">
    <property type="entry name" value="SGNH_hydro_sf"/>
</dbReference>
<dbReference type="GO" id="GO:0005975">
    <property type="term" value="P:carbohydrate metabolic process"/>
    <property type="evidence" value="ECO:0007669"/>
    <property type="project" value="InterPro"/>
</dbReference>
<dbReference type="OrthoDB" id="9763537at2"/>
<dbReference type="GO" id="GO:0016788">
    <property type="term" value="F:hydrolase activity, acting on ester bonds"/>
    <property type="evidence" value="ECO:0007669"/>
    <property type="project" value="UniProtKB-ARBA"/>
</dbReference>
<evidence type="ECO:0000259" key="6">
    <source>
        <dbReference type="Pfam" id="PF00728"/>
    </source>
</evidence>
<keyword evidence="5" id="KW-0326">Glycosidase</keyword>
<evidence type="ECO:0000256" key="1">
    <source>
        <dbReference type="ARBA" id="ARBA00001231"/>
    </source>
</evidence>
<keyword evidence="4" id="KW-0378">Hydrolase</keyword>
<keyword evidence="10" id="KW-1185">Reference proteome</keyword>